<protein>
    <submittedName>
        <fullName evidence="2">Uncharacterized protein</fullName>
    </submittedName>
</protein>
<dbReference type="PANTHER" id="PTHR11360">
    <property type="entry name" value="MONOCARBOXYLATE TRANSPORTER"/>
    <property type="match status" value="1"/>
</dbReference>
<proteinExistence type="predicted"/>
<reference evidence="2" key="1">
    <citation type="submission" date="2021-02" db="EMBL/GenBank/DDBJ databases">
        <authorList>
            <person name="Nieuwenhuis M."/>
            <person name="Van De Peppel L.J.J."/>
        </authorList>
    </citation>
    <scope>NUCLEOTIDE SEQUENCE</scope>
    <source>
        <strain evidence="2">D49</strain>
    </source>
</reference>
<dbReference type="Gene3D" id="1.20.1250.20">
    <property type="entry name" value="MFS general substrate transporter like domains"/>
    <property type="match status" value="1"/>
</dbReference>
<gene>
    <name evidence="2" type="ORF">H0H81_009752</name>
</gene>
<name>A0A9P7K2R6_9AGAR</name>
<keyword evidence="3" id="KW-1185">Reference proteome</keyword>
<feature type="transmembrane region" description="Helical" evidence="1">
    <location>
        <begin position="139"/>
        <end position="159"/>
    </location>
</feature>
<sequence length="229" mass="24246">MGVVAGGTALGAVLHPILLNHLFYGPMGFHNGVRISAALNTSLMAIANLMMKTRLSPRQTGATIPLVQFSRDPPYVLVVIGSSLFVICGLFLPPFFLQLDAVKHGVDPQLAFYFLSILNAASLCGRIVPGIFAPRFGVFNLLIFFTLAMAILIFCLGAVNDTGGFVAFAIAFGFFSGGGASTQATLVVEIYIQWLGITLTPPMLGASKSHMALFLSADVAPSVSLQGYE</sequence>
<dbReference type="Proteomes" id="UP000717328">
    <property type="component" value="Unassembled WGS sequence"/>
</dbReference>
<reference evidence="2" key="2">
    <citation type="submission" date="2021-10" db="EMBL/GenBank/DDBJ databases">
        <title>Phylogenomics reveals ancestral predisposition of the termite-cultivated fungus Termitomyces towards a domesticated lifestyle.</title>
        <authorList>
            <person name="Auxier B."/>
            <person name="Grum-Grzhimaylo A."/>
            <person name="Cardenas M.E."/>
            <person name="Lodge J.D."/>
            <person name="Laessoe T."/>
            <person name="Pedersen O."/>
            <person name="Smith M.E."/>
            <person name="Kuyper T.W."/>
            <person name="Franco-Molano E.A."/>
            <person name="Baroni T.J."/>
            <person name="Aanen D.K."/>
        </authorList>
    </citation>
    <scope>NUCLEOTIDE SEQUENCE</scope>
    <source>
        <strain evidence="2">D49</strain>
    </source>
</reference>
<dbReference type="OrthoDB" id="6499973at2759"/>
<dbReference type="SUPFAM" id="SSF103473">
    <property type="entry name" value="MFS general substrate transporter"/>
    <property type="match status" value="1"/>
</dbReference>
<evidence type="ECO:0000313" key="2">
    <source>
        <dbReference type="EMBL" id="KAG5635891.1"/>
    </source>
</evidence>
<dbReference type="PANTHER" id="PTHR11360:SF319">
    <property type="entry name" value="MAJOR FACILITATOR SUPERFAMILY (MFS) PROFILE DOMAIN-CONTAINING PROTEIN"/>
    <property type="match status" value="1"/>
</dbReference>
<keyword evidence="1" id="KW-0472">Membrane</keyword>
<accession>A0A9P7K2R6</accession>
<keyword evidence="1" id="KW-1133">Transmembrane helix</keyword>
<dbReference type="EMBL" id="JABCKI010006006">
    <property type="protein sequence ID" value="KAG5635891.1"/>
    <property type="molecule type" value="Genomic_DNA"/>
</dbReference>
<evidence type="ECO:0000313" key="3">
    <source>
        <dbReference type="Proteomes" id="UP000717328"/>
    </source>
</evidence>
<feature type="transmembrane region" description="Helical" evidence="1">
    <location>
        <begin position="74"/>
        <end position="92"/>
    </location>
</feature>
<dbReference type="InterPro" id="IPR036259">
    <property type="entry name" value="MFS_trans_sf"/>
</dbReference>
<evidence type="ECO:0000256" key="1">
    <source>
        <dbReference type="SAM" id="Phobius"/>
    </source>
</evidence>
<comment type="caution">
    <text evidence="2">The sequence shown here is derived from an EMBL/GenBank/DDBJ whole genome shotgun (WGS) entry which is preliminary data.</text>
</comment>
<feature type="transmembrane region" description="Helical" evidence="1">
    <location>
        <begin position="112"/>
        <end position="132"/>
    </location>
</feature>
<dbReference type="InterPro" id="IPR050327">
    <property type="entry name" value="Proton-linked_MCT"/>
</dbReference>
<feature type="transmembrane region" description="Helical" evidence="1">
    <location>
        <begin position="165"/>
        <end position="188"/>
    </location>
</feature>
<organism evidence="2 3">
    <name type="scientific">Sphagnurus paluster</name>
    <dbReference type="NCBI Taxonomy" id="117069"/>
    <lineage>
        <taxon>Eukaryota</taxon>
        <taxon>Fungi</taxon>
        <taxon>Dikarya</taxon>
        <taxon>Basidiomycota</taxon>
        <taxon>Agaricomycotina</taxon>
        <taxon>Agaricomycetes</taxon>
        <taxon>Agaricomycetidae</taxon>
        <taxon>Agaricales</taxon>
        <taxon>Tricholomatineae</taxon>
        <taxon>Lyophyllaceae</taxon>
        <taxon>Sphagnurus</taxon>
    </lineage>
</organism>
<keyword evidence="1" id="KW-0812">Transmembrane</keyword>
<dbReference type="AlphaFoldDB" id="A0A9P7K2R6"/>